<proteinExistence type="predicted"/>
<protein>
    <submittedName>
        <fullName evidence="1">(rape) hypothetical protein</fullName>
    </submittedName>
</protein>
<dbReference type="Proteomes" id="UP001295469">
    <property type="component" value="Chromosome C07"/>
</dbReference>
<dbReference type="EMBL" id="HG994371">
    <property type="protein sequence ID" value="CAF2023821.1"/>
    <property type="molecule type" value="Genomic_DNA"/>
</dbReference>
<reference evidence="1" key="1">
    <citation type="submission" date="2021-01" db="EMBL/GenBank/DDBJ databases">
        <authorList>
            <consortium name="Genoscope - CEA"/>
            <person name="William W."/>
        </authorList>
    </citation>
    <scope>NUCLEOTIDE SEQUENCE</scope>
</reference>
<name>A0A816N5F8_BRANA</name>
<organism evidence="1">
    <name type="scientific">Brassica napus</name>
    <name type="common">Rape</name>
    <dbReference type="NCBI Taxonomy" id="3708"/>
    <lineage>
        <taxon>Eukaryota</taxon>
        <taxon>Viridiplantae</taxon>
        <taxon>Streptophyta</taxon>
        <taxon>Embryophyta</taxon>
        <taxon>Tracheophyta</taxon>
        <taxon>Spermatophyta</taxon>
        <taxon>Magnoliopsida</taxon>
        <taxon>eudicotyledons</taxon>
        <taxon>Gunneridae</taxon>
        <taxon>Pentapetalae</taxon>
        <taxon>rosids</taxon>
        <taxon>malvids</taxon>
        <taxon>Brassicales</taxon>
        <taxon>Brassicaceae</taxon>
        <taxon>Brassiceae</taxon>
        <taxon>Brassica</taxon>
    </lineage>
</organism>
<feature type="non-terminal residue" evidence="1">
    <location>
        <position position="1"/>
    </location>
</feature>
<gene>
    <name evidence="1" type="ORF">DARMORV10_C07P49240.1</name>
</gene>
<sequence length="49" mass="6008">DEVTNSSVEISLRDQVWLEWKKLRLRQGRLMREVHTKGEATWKDKWRVL</sequence>
<evidence type="ECO:0000313" key="1">
    <source>
        <dbReference type="EMBL" id="CAF2023821.1"/>
    </source>
</evidence>
<accession>A0A816N5F8</accession>
<dbReference type="AlphaFoldDB" id="A0A816N5F8"/>